<feature type="region of interest" description="Disordered" evidence="1">
    <location>
        <begin position="182"/>
        <end position="206"/>
    </location>
</feature>
<dbReference type="EMBL" id="OX459124">
    <property type="protein sequence ID" value="CAI9112271.1"/>
    <property type="molecule type" value="Genomic_DNA"/>
</dbReference>
<feature type="compositionally biased region" description="Polar residues" evidence="1">
    <location>
        <begin position="63"/>
        <end position="79"/>
    </location>
</feature>
<reference evidence="2" key="1">
    <citation type="submission" date="2023-03" db="EMBL/GenBank/DDBJ databases">
        <authorList>
            <person name="Julca I."/>
        </authorList>
    </citation>
    <scope>NUCLEOTIDE SEQUENCE</scope>
</reference>
<sequence>MNSTVQDSGISPEFRQENNIPGIDSVAALPFLPPLRLNYASINCGDHQLTTMAQCTPRRVSNKRQSPSDFSPEQPSSKRAATAQQPSSSAGGSSGGQLLQNGFTKIPLSSTGLGRTLSAPIPTKNLYDQFSEGALTNSLIHNPSPEKSSGVNSVPVHLPPSQQPQRPLYRTYSEPIPAAYQSVATSASPRPPAAGHGIQESPDAKRFRRMKDRLREMSKWWNEVIKEGEEEDESGSDNDDHHCPPKDECEANQGTEASENEEASHHDQEAVWVERKGELLILHFKCPCSKSYQILLSENNCYYKLSSF</sequence>
<feature type="compositionally biased region" description="Basic and acidic residues" evidence="1">
    <location>
        <begin position="238"/>
        <end position="249"/>
    </location>
</feature>
<evidence type="ECO:0000313" key="3">
    <source>
        <dbReference type="Proteomes" id="UP001161247"/>
    </source>
</evidence>
<feature type="region of interest" description="Disordered" evidence="1">
    <location>
        <begin position="137"/>
        <end position="168"/>
    </location>
</feature>
<feature type="compositionally biased region" description="Polar residues" evidence="1">
    <location>
        <begin position="137"/>
        <end position="152"/>
    </location>
</feature>
<feature type="region of interest" description="Disordered" evidence="1">
    <location>
        <begin position="56"/>
        <end position="103"/>
    </location>
</feature>
<dbReference type="AlphaFoldDB" id="A0AAV1DWK3"/>
<evidence type="ECO:0000313" key="2">
    <source>
        <dbReference type="EMBL" id="CAI9112271.1"/>
    </source>
</evidence>
<gene>
    <name evidence="2" type="ORF">OLC1_LOCUS19500</name>
</gene>
<name>A0AAV1DWK3_OLDCO</name>
<keyword evidence="3" id="KW-1185">Reference proteome</keyword>
<evidence type="ECO:0000256" key="1">
    <source>
        <dbReference type="SAM" id="MobiDB-lite"/>
    </source>
</evidence>
<proteinExistence type="predicted"/>
<feature type="compositionally biased region" description="Low complexity" evidence="1">
    <location>
        <begin position="80"/>
        <end position="100"/>
    </location>
</feature>
<feature type="compositionally biased region" description="Acidic residues" evidence="1">
    <location>
        <begin position="228"/>
        <end position="237"/>
    </location>
</feature>
<protein>
    <submittedName>
        <fullName evidence="2">OLC1v1012691C1</fullName>
    </submittedName>
</protein>
<dbReference type="Proteomes" id="UP001161247">
    <property type="component" value="Chromosome 7"/>
</dbReference>
<feature type="region of interest" description="Disordered" evidence="1">
    <location>
        <begin position="227"/>
        <end position="268"/>
    </location>
</feature>
<accession>A0AAV1DWK3</accession>
<organism evidence="2 3">
    <name type="scientific">Oldenlandia corymbosa var. corymbosa</name>
    <dbReference type="NCBI Taxonomy" id="529605"/>
    <lineage>
        <taxon>Eukaryota</taxon>
        <taxon>Viridiplantae</taxon>
        <taxon>Streptophyta</taxon>
        <taxon>Embryophyta</taxon>
        <taxon>Tracheophyta</taxon>
        <taxon>Spermatophyta</taxon>
        <taxon>Magnoliopsida</taxon>
        <taxon>eudicotyledons</taxon>
        <taxon>Gunneridae</taxon>
        <taxon>Pentapetalae</taxon>
        <taxon>asterids</taxon>
        <taxon>lamiids</taxon>
        <taxon>Gentianales</taxon>
        <taxon>Rubiaceae</taxon>
        <taxon>Rubioideae</taxon>
        <taxon>Spermacoceae</taxon>
        <taxon>Hedyotis-Oldenlandia complex</taxon>
        <taxon>Oldenlandia</taxon>
    </lineage>
</organism>